<feature type="region of interest" description="Disordered" evidence="1">
    <location>
        <begin position="39"/>
        <end position="66"/>
    </location>
</feature>
<organism evidence="2 3">
    <name type="scientific">Microbacterium phage Casey</name>
    <dbReference type="NCBI Taxonomy" id="2099442"/>
    <lineage>
        <taxon>Viruses</taxon>
        <taxon>Duplodnaviria</taxon>
        <taxon>Heunggongvirae</taxon>
        <taxon>Uroviricota</taxon>
        <taxon>Caudoviricetes</taxon>
        <taxon>Pikminvirus</taxon>
        <taxon>Pikminvirus pikmin</taxon>
    </lineage>
</organism>
<accession>A0A2P1CKN5</accession>
<protein>
    <submittedName>
        <fullName evidence="2">Uncharacterized protein</fullName>
    </submittedName>
</protein>
<evidence type="ECO:0000313" key="3">
    <source>
        <dbReference type="Proteomes" id="UP000242034"/>
    </source>
</evidence>
<proteinExistence type="predicted"/>
<evidence type="ECO:0000313" key="2">
    <source>
        <dbReference type="EMBL" id="AVJ51752.1"/>
    </source>
</evidence>
<gene>
    <name evidence="2" type="primary">56</name>
    <name evidence="2" type="ORF">PBI_CASEY_56</name>
</gene>
<sequence>MILLEQRQKSYERLVQTIKNDDGMVTKEITREIEELLDAEKESREKSRDRLKSANLGDSARRGQETAVENATGVIRLLVKCRRALGDGKTEMASRYMEEAAWFRYKAKQRKRQEASGTGGAWALYQQYLMESDSEFHSWLSDKGHGDVLAQVTS</sequence>
<reference evidence="2 3" key="1">
    <citation type="submission" date="2018-02" db="EMBL/GenBank/DDBJ databases">
        <authorList>
            <person name="Zack K.M."/>
            <person name="Aull H.G."/>
            <person name="Garlena R.A."/>
            <person name="Russell D.A."/>
            <person name="Pope W.H."/>
            <person name="Jacobs-Sera D."/>
            <person name="Hatfull G.F."/>
        </authorList>
    </citation>
    <scope>NUCLEOTIDE SEQUENCE [LARGE SCALE GENOMIC DNA]</scope>
</reference>
<feature type="compositionally biased region" description="Basic and acidic residues" evidence="1">
    <location>
        <begin position="39"/>
        <end position="52"/>
    </location>
</feature>
<dbReference type="EMBL" id="MG944226">
    <property type="protein sequence ID" value="AVJ51752.1"/>
    <property type="molecule type" value="Genomic_DNA"/>
</dbReference>
<name>A0A2P1CKN5_9CAUD</name>
<evidence type="ECO:0000256" key="1">
    <source>
        <dbReference type="SAM" id="MobiDB-lite"/>
    </source>
</evidence>
<dbReference type="Proteomes" id="UP000242034">
    <property type="component" value="Segment"/>
</dbReference>